<organism evidence="2 3">
    <name type="scientific">Candidatus Thermochlorobacter aerophilus</name>
    <dbReference type="NCBI Taxonomy" id="1868324"/>
    <lineage>
        <taxon>Bacteria</taxon>
        <taxon>Pseudomonadati</taxon>
        <taxon>Chlorobiota</taxon>
        <taxon>Chlorobiia</taxon>
        <taxon>Chlorobiales</taxon>
        <taxon>Candidatus Thermochlorobacteriaceae</taxon>
        <taxon>Candidatus Thermochlorobacter</taxon>
    </lineage>
</organism>
<evidence type="ECO:0000259" key="1">
    <source>
        <dbReference type="Pfam" id="PF00462"/>
    </source>
</evidence>
<evidence type="ECO:0000313" key="2">
    <source>
        <dbReference type="EMBL" id="RFM23157.1"/>
    </source>
</evidence>
<dbReference type="SUPFAM" id="SSF52833">
    <property type="entry name" value="Thioredoxin-like"/>
    <property type="match status" value="1"/>
</dbReference>
<dbReference type="Proteomes" id="UP000266389">
    <property type="component" value="Unassembled WGS sequence"/>
</dbReference>
<dbReference type="InterPro" id="IPR036249">
    <property type="entry name" value="Thioredoxin-like_sf"/>
</dbReference>
<dbReference type="InterPro" id="IPR002109">
    <property type="entry name" value="Glutaredoxin"/>
</dbReference>
<dbReference type="CDD" id="cd02976">
    <property type="entry name" value="NrdH"/>
    <property type="match status" value="1"/>
</dbReference>
<proteinExistence type="predicted"/>
<protein>
    <submittedName>
        <fullName evidence="2">Glutaredoxin family protein</fullName>
    </submittedName>
</protein>
<feature type="domain" description="Glutaredoxin" evidence="1">
    <location>
        <begin position="1"/>
        <end position="56"/>
    </location>
</feature>
<accession>A0A395LX18</accession>
<reference evidence="2 3" key="1">
    <citation type="journal article" date="2011" name="ISME J.">
        <title>Community ecology of hot spring cyanobacterial mats: predominant populations and their functional potential.</title>
        <authorList>
            <person name="Klatt C.G."/>
            <person name="Wood J.M."/>
            <person name="Rusch D.B."/>
            <person name="Bateson M.M."/>
            <person name="Hamamura N."/>
            <person name="Heidelberg J.F."/>
            <person name="Grossman A.R."/>
            <person name="Bhaya D."/>
            <person name="Cohan F.M."/>
            <person name="Kuhl M."/>
            <person name="Bryant D.A."/>
            <person name="Ward D.M."/>
        </authorList>
    </citation>
    <scope>NUCLEOTIDE SEQUENCE [LARGE SCALE GENOMIC DNA]</scope>
    <source>
        <strain evidence="2">OS</strain>
    </source>
</reference>
<sequence length="78" mass="8757">MYSTSWCPDCRRAESVLSEQNIAYEKIDIEQVEGAAEIVMKYTHGKRVVPTLVVQENGAERVLINPRPLQLLQALGVT</sequence>
<dbReference type="Pfam" id="PF00462">
    <property type="entry name" value="Glutaredoxin"/>
    <property type="match status" value="1"/>
</dbReference>
<evidence type="ECO:0000313" key="3">
    <source>
        <dbReference type="Proteomes" id="UP000266389"/>
    </source>
</evidence>
<dbReference type="EMBL" id="PHFL01000070">
    <property type="protein sequence ID" value="RFM23157.1"/>
    <property type="molecule type" value="Genomic_DNA"/>
</dbReference>
<gene>
    <name evidence="2" type="ORF">D0433_12635</name>
</gene>
<dbReference type="AlphaFoldDB" id="A0A395LX18"/>
<name>A0A395LX18_9BACT</name>
<dbReference type="Gene3D" id="3.40.30.10">
    <property type="entry name" value="Glutaredoxin"/>
    <property type="match status" value="1"/>
</dbReference>
<dbReference type="PROSITE" id="PS51354">
    <property type="entry name" value="GLUTAREDOXIN_2"/>
    <property type="match status" value="1"/>
</dbReference>
<comment type="caution">
    <text evidence="2">The sequence shown here is derived from an EMBL/GenBank/DDBJ whole genome shotgun (WGS) entry which is preliminary data.</text>
</comment>